<evidence type="ECO:0000313" key="3">
    <source>
        <dbReference type="EMBL" id="OGG43226.1"/>
    </source>
</evidence>
<keyword evidence="1" id="KW-0808">Transferase</keyword>
<evidence type="ECO:0000259" key="2">
    <source>
        <dbReference type="PROSITE" id="PS50991"/>
    </source>
</evidence>
<dbReference type="Pfam" id="PF00682">
    <property type="entry name" value="HMGL-like"/>
    <property type="match status" value="1"/>
</dbReference>
<feature type="domain" description="Pyruvate carboxyltransferase" evidence="2">
    <location>
        <begin position="55"/>
        <end position="327"/>
    </location>
</feature>
<dbReference type="GO" id="GO:0016740">
    <property type="term" value="F:transferase activity"/>
    <property type="evidence" value="ECO:0007669"/>
    <property type="project" value="UniProtKB-KW"/>
</dbReference>
<evidence type="ECO:0000256" key="1">
    <source>
        <dbReference type="ARBA" id="ARBA00022679"/>
    </source>
</evidence>
<proteinExistence type="predicted"/>
<organism evidence="3 4">
    <name type="scientific">Handelsmanbacteria sp. (strain RIFCSPLOWO2_12_FULL_64_10)</name>
    <dbReference type="NCBI Taxonomy" id="1817868"/>
    <lineage>
        <taxon>Bacteria</taxon>
        <taxon>Candidatus Handelsmaniibacteriota</taxon>
    </lineage>
</organism>
<sequence length="464" mass="52505">MGKVWKLVETDRPNLLEEQFDYGLPPKILFDGPIYEEIDGQVVRFDPKEAAARDLVITDTTFRDGQQARPPYTVEQQVALYDMMARLGGPSGVIRQTEFFLYTRNDRKALEECRALGHRYPEITSWIRADKGDFRLVREAGVKETGMLTSCSDYHIFLKAKKTRQQAFQDYLEVVEAAWEAGIRPRCHLEDVTRADIEGFVLPFVSELMRRSEQVPPGLRAKVRLCDTMGFGINFPGAALPRSVPKLVYRMTHDAGVPHECLEWHGHNDFHKVHVNGATAWLYGCNAVNTTLFGFGERTGNPPLEGALIEYIGLKGALCGIEARMIQEMAEYMRSIGVEIPPNYPFVGRDFNTTRAGIHAGGLRSDERIYNIFDTAALFGRPPRVAITDKSGVDGITLWVNEFLGLKGEERLSKIKVHKIARWVMDQYEAHGRLSAITDEELEEQVKVHLPGHYARRRPLRGTG</sequence>
<name>A0A1F6C1Z0_HANXR</name>
<dbReference type="InterPro" id="IPR000891">
    <property type="entry name" value="PYR_CT"/>
</dbReference>
<evidence type="ECO:0000313" key="4">
    <source>
        <dbReference type="Proteomes" id="UP000178606"/>
    </source>
</evidence>
<accession>A0A1F6C1Z0</accession>
<dbReference type="Gene3D" id="3.20.20.70">
    <property type="entry name" value="Aldolase class I"/>
    <property type="match status" value="1"/>
</dbReference>
<dbReference type="SUPFAM" id="SSF51569">
    <property type="entry name" value="Aldolase"/>
    <property type="match status" value="1"/>
</dbReference>
<comment type="caution">
    <text evidence="3">The sequence shown here is derived from an EMBL/GenBank/DDBJ whole genome shotgun (WGS) entry which is preliminary data.</text>
</comment>
<dbReference type="PROSITE" id="PS50991">
    <property type="entry name" value="PYR_CT"/>
    <property type="match status" value="1"/>
</dbReference>
<reference evidence="3 4" key="1">
    <citation type="journal article" date="2016" name="Nat. Commun.">
        <title>Thousands of microbial genomes shed light on interconnected biogeochemical processes in an aquifer system.</title>
        <authorList>
            <person name="Anantharaman K."/>
            <person name="Brown C.T."/>
            <person name="Hug L.A."/>
            <person name="Sharon I."/>
            <person name="Castelle C.J."/>
            <person name="Probst A.J."/>
            <person name="Thomas B.C."/>
            <person name="Singh A."/>
            <person name="Wilkins M.J."/>
            <person name="Karaoz U."/>
            <person name="Brodie E.L."/>
            <person name="Williams K.H."/>
            <person name="Hubbard S.S."/>
            <person name="Banfield J.F."/>
        </authorList>
    </citation>
    <scope>NUCLEOTIDE SEQUENCE [LARGE SCALE GENOMIC DNA]</scope>
    <source>
        <strain evidence="4">RIFCSPLOWO2_12_FULL_64_10</strain>
    </source>
</reference>
<dbReference type="EMBL" id="MFKF01000441">
    <property type="protein sequence ID" value="OGG43226.1"/>
    <property type="molecule type" value="Genomic_DNA"/>
</dbReference>
<gene>
    <name evidence="3" type="ORF">A3F84_21560</name>
</gene>
<dbReference type="Proteomes" id="UP000178606">
    <property type="component" value="Unassembled WGS sequence"/>
</dbReference>
<dbReference type="PANTHER" id="PTHR42880">
    <property type="entry name" value="HOMOCITRATE SYNTHASE"/>
    <property type="match status" value="1"/>
</dbReference>
<dbReference type="InterPro" id="IPR013785">
    <property type="entry name" value="Aldolase_TIM"/>
</dbReference>
<dbReference type="PANTHER" id="PTHR42880:SF1">
    <property type="entry name" value="ISOPROPYLMALATE_HOMOCITRATE_CITRAMALATE SYNTHASE FAMILY PROTEIN"/>
    <property type="match status" value="1"/>
</dbReference>
<dbReference type="CDD" id="cd07947">
    <property type="entry name" value="DRE_TIM_Re_CS"/>
    <property type="match status" value="1"/>
</dbReference>
<protein>
    <recommendedName>
        <fullName evidence="2">Pyruvate carboxyltransferase domain-containing protein</fullName>
    </recommendedName>
</protein>
<dbReference type="AlphaFoldDB" id="A0A1F6C1Z0"/>